<dbReference type="AlphaFoldDB" id="A0A6H5HPK3"/>
<feature type="non-terminal residue" evidence="2">
    <location>
        <position position="68"/>
    </location>
</feature>
<gene>
    <name evidence="2" type="ORF">NTEN_LOCUS22567</name>
</gene>
<feature type="signal peptide" evidence="1">
    <location>
        <begin position="1"/>
        <end position="19"/>
    </location>
</feature>
<evidence type="ECO:0000256" key="1">
    <source>
        <dbReference type="SAM" id="SignalP"/>
    </source>
</evidence>
<feature type="chain" id="PRO_5026253028" description="Secreted protein" evidence="1">
    <location>
        <begin position="20"/>
        <end position="68"/>
    </location>
</feature>
<name>A0A6H5HPK3_9HEMI</name>
<reference evidence="2 3" key="1">
    <citation type="submission" date="2020-02" db="EMBL/GenBank/DDBJ databases">
        <authorList>
            <person name="Ferguson B K."/>
        </authorList>
    </citation>
    <scope>NUCLEOTIDE SEQUENCE [LARGE SCALE GENOMIC DNA]</scope>
</reference>
<evidence type="ECO:0000313" key="3">
    <source>
        <dbReference type="Proteomes" id="UP000479000"/>
    </source>
</evidence>
<sequence length="68" mass="6817">MAIVSCSSLTLVVVDVVAAVRLEANAAIGASPAVRALACVLAFLQDAGPMSAASVGTSSWEKKLRKSG</sequence>
<evidence type="ECO:0008006" key="4">
    <source>
        <dbReference type="Google" id="ProtNLM"/>
    </source>
</evidence>
<keyword evidence="3" id="KW-1185">Reference proteome</keyword>
<evidence type="ECO:0000313" key="2">
    <source>
        <dbReference type="EMBL" id="CAB0018842.1"/>
    </source>
</evidence>
<protein>
    <recommendedName>
        <fullName evidence="4">Secreted protein</fullName>
    </recommendedName>
</protein>
<keyword evidence="1" id="KW-0732">Signal</keyword>
<proteinExistence type="predicted"/>
<dbReference type="Proteomes" id="UP000479000">
    <property type="component" value="Unassembled WGS sequence"/>
</dbReference>
<organism evidence="2 3">
    <name type="scientific">Nesidiocoris tenuis</name>
    <dbReference type="NCBI Taxonomy" id="355587"/>
    <lineage>
        <taxon>Eukaryota</taxon>
        <taxon>Metazoa</taxon>
        <taxon>Ecdysozoa</taxon>
        <taxon>Arthropoda</taxon>
        <taxon>Hexapoda</taxon>
        <taxon>Insecta</taxon>
        <taxon>Pterygota</taxon>
        <taxon>Neoptera</taxon>
        <taxon>Paraneoptera</taxon>
        <taxon>Hemiptera</taxon>
        <taxon>Heteroptera</taxon>
        <taxon>Panheteroptera</taxon>
        <taxon>Cimicomorpha</taxon>
        <taxon>Miridae</taxon>
        <taxon>Dicyphina</taxon>
        <taxon>Nesidiocoris</taxon>
    </lineage>
</organism>
<accession>A0A6H5HPK3</accession>
<dbReference type="EMBL" id="CADCXU010033323">
    <property type="protein sequence ID" value="CAB0018842.1"/>
    <property type="molecule type" value="Genomic_DNA"/>
</dbReference>